<comment type="subcellular location">
    <subcellularLocation>
        <location evidence="1">Cell membrane</location>
        <topology evidence="1">Multi-pass membrane protein</topology>
    </subcellularLocation>
</comment>
<dbReference type="EMBL" id="JBCITK010000001">
    <property type="protein sequence ID" value="MEN0642626.1"/>
    <property type="molecule type" value="Genomic_DNA"/>
</dbReference>
<dbReference type="InterPro" id="IPR000522">
    <property type="entry name" value="ABC_transptr_permease_BtuC"/>
</dbReference>
<accession>A0ABU9VI90</accession>
<dbReference type="InterPro" id="IPR037294">
    <property type="entry name" value="ABC_BtuC-like"/>
</dbReference>
<evidence type="ECO:0000256" key="2">
    <source>
        <dbReference type="ARBA" id="ARBA00007935"/>
    </source>
</evidence>
<dbReference type="SUPFAM" id="SSF81345">
    <property type="entry name" value="ABC transporter involved in vitamin B12 uptake, BtuC"/>
    <property type="match status" value="1"/>
</dbReference>
<evidence type="ECO:0000256" key="8">
    <source>
        <dbReference type="SAM" id="Phobius"/>
    </source>
</evidence>
<protein>
    <submittedName>
        <fullName evidence="9">Iron ABC transporter permease</fullName>
    </submittedName>
</protein>
<comment type="similarity">
    <text evidence="2">Belongs to the binding-protein-dependent transport system permease family. FecCD subfamily.</text>
</comment>
<dbReference type="Pfam" id="PF01032">
    <property type="entry name" value="FecCD"/>
    <property type="match status" value="1"/>
</dbReference>
<reference evidence="9 10" key="1">
    <citation type="submission" date="2024-03" db="EMBL/GenBank/DDBJ databases">
        <title>Bacilli Hybrid Assemblies.</title>
        <authorList>
            <person name="Kovac J."/>
        </authorList>
    </citation>
    <scope>NUCLEOTIDE SEQUENCE [LARGE SCALE GENOMIC DNA]</scope>
    <source>
        <strain evidence="9 10">FSL R7-0666</strain>
    </source>
</reference>
<dbReference type="PANTHER" id="PTHR30472">
    <property type="entry name" value="FERRIC ENTEROBACTIN TRANSPORT SYSTEM PERMEASE PROTEIN"/>
    <property type="match status" value="1"/>
</dbReference>
<evidence type="ECO:0000313" key="10">
    <source>
        <dbReference type="Proteomes" id="UP001418796"/>
    </source>
</evidence>
<feature type="transmembrane region" description="Helical" evidence="8">
    <location>
        <begin position="65"/>
        <end position="85"/>
    </location>
</feature>
<keyword evidence="5 8" id="KW-0812">Transmembrane</keyword>
<feature type="transmembrane region" description="Helical" evidence="8">
    <location>
        <begin position="202"/>
        <end position="222"/>
    </location>
</feature>
<evidence type="ECO:0000256" key="1">
    <source>
        <dbReference type="ARBA" id="ARBA00004651"/>
    </source>
</evidence>
<comment type="caution">
    <text evidence="9">The sequence shown here is derived from an EMBL/GenBank/DDBJ whole genome shotgun (WGS) entry which is preliminary data.</text>
</comment>
<feature type="transmembrane region" description="Helical" evidence="8">
    <location>
        <begin position="288"/>
        <end position="309"/>
    </location>
</feature>
<dbReference type="RefSeq" id="WP_343129716.1">
    <property type="nucleotide sequence ID" value="NZ_JBCITK010000001.1"/>
</dbReference>
<evidence type="ECO:0000313" key="9">
    <source>
        <dbReference type="EMBL" id="MEN0642626.1"/>
    </source>
</evidence>
<evidence type="ECO:0000256" key="6">
    <source>
        <dbReference type="ARBA" id="ARBA00022989"/>
    </source>
</evidence>
<sequence length="341" mass="36552">MDSFNLTKQSKKPFIIFGILIIAIIGVFLLSLNLGYIRIAPFDVLKTFLGMGTDKDALVLFQFRLPRMVIALLIGAGLAVSGAILQGVSQNGLADPGILGINAGAGFAVVLFIFFFQGSLTGLGTLSIFIMPFFALLGAVLAAFLIYVLAWKKGVTPVRLILVGIGINAGFAAALLVFQLKMNPRDFMQATIWLSGSIWGTNWKFVLATLPWILILIPFTLYKARYLNILNLGDQVATNLGARVEKERRILLFLSVALAGACVAVGGGIAFLGLVAPHIARKLVGPKHQYLIPASALVGALLLLVADMLGRNVLQPSEIPVGLVVAMLGAPYFLYLLMKTP</sequence>
<dbReference type="Proteomes" id="UP001418796">
    <property type="component" value="Unassembled WGS sequence"/>
</dbReference>
<feature type="transmembrane region" description="Helical" evidence="8">
    <location>
        <begin position="14"/>
        <end position="37"/>
    </location>
</feature>
<keyword evidence="7 8" id="KW-0472">Membrane</keyword>
<evidence type="ECO:0000256" key="7">
    <source>
        <dbReference type="ARBA" id="ARBA00023136"/>
    </source>
</evidence>
<evidence type="ECO:0000256" key="4">
    <source>
        <dbReference type="ARBA" id="ARBA00022475"/>
    </source>
</evidence>
<evidence type="ECO:0000256" key="5">
    <source>
        <dbReference type="ARBA" id="ARBA00022692"/>
    </source>
</evidence>
<keyword evidence="6 8" id="KW-1133">Transmembrane helix</keyword>
<keyword evidence="10" id="KW-1185">Reference proteome</keyword>
<proteinExistence type="inferred from homology"/>
<feature type="transmembrane region" description="Helical" evidence="8">
    <location>
        <begin position="128"/>
        <end position="148"/>
    </location>
</feature>
<dbReference type="Gene3D" id="1.10.3470.10">
    <property type="entry name" value="ABC transporter involved in vitamin B12 uptake, BtuC"/>
    <property type="match status" value="1"/>
</dbReference>
<dbReference type="CDD" id="cd06550">
    <property type="entry name" value="TM_ABC_iron-siderophores_like"/>
    <property type="match status" value="1"/>
</dbReference>
<feature type="transmembrane region" description="Helical" evidence="8">
    <location>
        <begin position="321"/>
        <end position="338"/>
    </location>
</feature>
<keyword evidence="4" id="KW-1003">Cell membrane</keyword>
<name>A0ABU9VI90_9BACI</name>
<evidence type="ECO:0000256" key="3">
    <source>
        <dbReference type="ARBA" id="ARBA00022448"/>
    </source>
</evidence>
<keyword evidence="3" id="KW-0813">Transport</keyword>
<dbReference type="PANTHER" id="PTHR30472:SF64">
    <property type="entry name" value="IRON(3+)-HYDROXAMATE IMPORT SYSTEM PERMEASE PROTEIN FHUG"/>
    <property type="match status" value="1"/>
</dbReference>
<feature type="transmembrane region" description="Helical" evidence="8">
    <location>
        <begin position="160"/>
        <end position="182"/>
    </location>
</feature>
<gene>
    <name evidence="9" type="ORF">MKY91_05570</name>
</gene>
<organism evidence="9 10">
    <name type="scientific">Alkalicoccobacillus gibsonii</name>
    <dbReference type="NCBI Taxonomy" id="79881"/>
    <lineage>
        <taxon>Bacteria</taxon>
        <taxon>Bacillati</taxon>
        <taxon>Bacillota</taxon>
        <taxon>Bacilli</taxon>
        <taxon>Bacillales</taxon>
        <taxon>Bacillaceae</taxon>
        <taxon>Alkalicoccobacillus</taxon>
    </lineage>
</organism>
<feature type="transmembrane region" description="Helical" evidence="8">
    <location>
        <begin position="250"/>
        <end position="276"/>
    </location>
</feature>
<feature type="transmembrane region" description="Helical" evidence="8">
    <location>
        <begin position="97"/>
        <end position="116"/>
    </location>
</feature>